<sequence>MIIALLSHSQKDIKEKTSCVETTARSVGLKISHSKSKVMKISTKSNSDVLIDRQSVENVTYFKYLGNYLAADGNINREITARVVMAATAFYKLNAIWRSNRITGRHKIETVHI</sequence>
<dbReference type="PANTHER" id="PTHR47027:SF25">
    <property type="entry name" value="REVERSE TRANSCRIPTASE DOMAIN-CONTAINING PROTEIN"/>
    <property type="match status" value="1"/>
</dbReference>
<reference evidence="1 2" key="1">
    <citation type="journal article" date="2021" name="Elife">
        <title>Chloroplast acquisition without the gene transfer in kleptoplastic sea slugs, Plakobranchus ocellatus.</title>
        <authorList>
            <person name="Maeda T."/>
            <person name="Takahashi S."/>
            <person name="Yoshida T."/>
            <person name="Shimamura S."/>
            <person name="Takaki Y."/>
            <person name="Nagai Y."/>
            <person name="Toyoda A."/>
            <person name="Suzuki Y."/>
            <person name="Arimoto A."/>
            <person name="Ishii H."/>
            <person name="Satoh N."/>
            <person name="Nishiyama T."/>
            <person name="Hasebe M."/>
            <person name="Maruyama T."/>
            <person name="Minagawa J."/>
            <person name="Obokata J."/>
            <person name="Shigenobu S."/>
        </authorList>
    </citation>
    <scope>NUCLEOTIDE SEQUENCE [LARGE SCALE GENOMIC DNA]</scope>
</reference>
<comment type="caution">
    <text evidence="1">The sequence shown here is derived from an EMBL/GenBank/DDBJ whole genome shotgun (WGS) entry which is preliminary data.</text>
</comment>
<accession>A0AAV4G8X7</accession>
<protein>
    <recommendedName>
        <fullName evidence="3">Reverse transcriptase domain-containing protein</fullName>
    </recommendedName>
</protein>
<evidence type="ECO:0000313" key="1">
    <source>
        <dbReference type="EMBL" id="GFR81495.1"/>
    </source>
</evidence>
<evidence type="ECO:0000313" key="2">
    <source>
        <dbReference type="Proteomes" id="UP000762676"/>
    </source>
</evidence>
<dbReference type="Proteomes" id="UP000762676">
    <property type="component" value="Unassembled WGS sequence"/>
</dbReference>
<organism evidence="1 2">
    <name type="scientific">Elysia marginata</name>
    <dbReference type="NCBI Taxonomy" id="1093978"/>
    <lineage>
        <taxon>Eukaryota</taxon>
        <taxon>Metazoa</taxon>
        <taxon>Spiralia</taxon>
        <taxon>Lophotrochozoa</taxon>
        <taxon>Mollusca</taxon>
        <taxon>Gastropoda</taxon>
        <taxon>Heterobranchia</taxon>
        <taxon>Euthyneura</taxon>
        <taxon>Panpulmonata</taxon>
        <taxon>Sacoglossa</taxon>
        <taxon>Placobranchoidea</taxon>
        <taxon>Plakobranchidae</taxon>
        <taxon>Elysia</taxon>
    </lineage>
</organism>
<keyword evidence="2" id="KW-1185">Reference proteome</keyword>
<dbReference type="PANTHER" id="PTHR47027">
    <property type="entry name" value="REVERSE TRANSCRIPTASE DOMAIN-CONTAINING PROTEIN"/>
    <property type="match status" value="1"/>
</dbReference>
<evidence type="ECO:0008006" key="3">
    <source>
        <dbReference type="Google" id="ProtNLM"/>
    </source>
</evidence>
<name>A0AAV4G8X7_9GAST</name>
<proteinExistence type="predicted"/>
<dbReference type="AlphaFoldDB" id="A0AAV4G8X7"/>
<gene>
    <name evidence="1" type="ORF">ElyMa_004071100</name>
</gene>
<dbReference type="EMBL" id="BMAT01008276">
    <property type="protein sequence ID" value="GFR81495.1"/>
    <property type="molecule type" value="Genomic_DNA"/>
</dbReference>